<comment type="subcellular location">
    <subcellularLocation>
        <location evidence="2">Cytoplasm</location>
    </subcellularLocation>
</comment>
<evidence type="ECO:0000256" key="3">
    <source>
        <dbReference type="ARBA" id="ARBA00004679"/>
    </source>
</evidence>
<dbReference type="GeneID" id="78736997"/>
<feature type="region of interest" description="Disordered" evidence="14">
    <location>
        <begin position="124"/>
        <end position="144"/>
    </location>
</feature>
<dbReference type="PANTHER" id="PTHR13697:SF4">
    <property type="entry name" value="ATP-DEPENDENT 6-PHOSPHOFRUCTOKINASE"/>
    <property type="match status" value="1"/>
</dbReference>
<dbReference type="PANTHER" id="PTHR13697">
    <property type="entry name" value="PHOSPHOFRUCTOKINASE"/>
    <property type="match status" value="1"/>
</dbReference>
<dbReference type="SUPFAM" id="SSF53784">
    <property type="entry name" value="Phosphofructokinase"/>
    <property type="match status" value="1"/>
</dbReference>
<evidence type="ECO:0000256" key="1">
    <source>
        <dbReference type="ARBA" id="ARBA00001946"/>
    </source>
</evidence>
<evidence type="ECO:0000259" key="15">
    <source>
        <dbReference type="Pfam" id="PF00365"/>
    </source>
</evidence>
<evidence type="ECO:0000313" key="17">
    <source>
        <dbReference type="Proteomes" id="UP000069850"/>
    </source>
</evidence>
<dbReference type="Proteomes" id="UP000069850">
    <property type="component" value="Chromosome 1"/>
</dbReference>
<protein>
    <recommendedName>
        <fullName evidence="4">6-phosphofructokinase</fullName>
        <ecNumber evidence="4">2.7.1.11</ecNumber>
    </recommendedName>
</protein>
<dbReference type="GO" id="GO:0070095">
    <property type="term" value="F:fructose-6-phosphate binding"/>
    <property type="evidence" value="ECO:0007669"/>
    <property type="project" value="TreeGrafter"/>
</dbReference>
<dbReference type="GO" id="GO:0061621">
    <property type="term" value="P:canonical glycolysis"/>
    <property type="evidence" value="ECO:0007669"/>
    <property type="project" value="TreeGrafter"/>
</dbReference>
<keyword evidence="11" id="KW-0460">Magnesium</keyword>
<evidence type="ECO:0000256" key="13">
    <source>
        <dbReference type="ARBA" id="ARBA00048070"/>
    </source>
</evidence>
<dbReference type="GO" id="GO:0003872">
    <property type="term" value="F:6-phosphofructokinase activity"/>
    <property type="evidence" value="ECO:0007669"/>
    <property type="project" value="UniProtKB-EC"/>
</dbReference>
<dbReference type="Pfam" id="PF00365">
    <property type="entry name" value="PFK"/>
    <property type="match status" value="1"/>
</dbReference>
<evidence type="ECO:0000256" key="6">
    <source>
        <dbReference type="ARBA" id="ARBA00022679"/>
    </source>
</evidence>
<keyword evidence="12" id="KW-0324">Glycolysis</keyword>
<dbReference type="EMBL" id="LT158599">
    <property type="protein sequence ID" value="CVK34105.1"/>
    <property type="molecule type" value="Genomic_DNA"/>
</dbReference>
<reference evidence="16 17" key="1">
    <citation type="submission" date="2016-01" db="EMBL/GenBank/DDBJ databases">
        <authorList>
            <person name="Manzoor S."/>
        </authorList>
    </citation>
    <scope>NUCLEOTIDE SEQUENCE [LARGE SCALE GENOMIC DNA]</scope>
    <source>
        <strain evidence="16">Methanoculleus sp MAB1</strain>
    </source>
</reference>
<name>A0A0X3BRM2_9EURY</name>
<evidence type="ECO:0000256" key="12">
    <source>
        <dbReference type="ARBA" id="ARBA00023152"/>
    </source>
</evidence>
<keyword evidence="8" id="KW-0547">Nucleotide-binding</keyword>
<dbReference type="GO" id="GO:0006002">
    <property type="term" value="P:fructose 6-phosphate metabolic process"/>
    <property type="evidence" value="ECO:0007669"/>
    <property type="project" value="InterPro"/>
</dbReference>
<gene>
    <name evidence="16" type="ORF">MMAB1_2892</name>
</gene>
<dbReference type="GO" id="GO:0048029">
    <property type="term" value="F:monosaccharide binding"/>
    <property type="evidence" value="ECO:0007669"/>
    <property type="project" value="TreeGrafter"/>
</dbReference>
<evidence type="ECO:0000256" key="4">
    <source>
        <dbReference type="ARBA" id="ARBA00012055"/>
    </source>
</evidence>
<feature type="region of interest" description="Disordered" evidence="14">
    <location>
        <begin position="1"/>
        <end position="25"/>
    </location>
</feature>
<proteinExistence type="predicted"/>
<evidence type="ECO:0000256" key="9">
    <source>
        <dbReference type="ARBA" id="ARBA00022777"/>
    </source>
</evidence>
<comment type="pathway">
    <text evidence="3">Carbohydrate degradation; glycolysis; D-glyceraldehyde 3-phosphate and glycerone phosphate from D-glucose: step 3/4.</text>
</comment>
<evidence type="ECO:0000256" key="8">
    <source>
        <dbReference type="ARBA" id="ARBA00022741"/>
    </source>
</evidence>
<keyword evidence="6" id="KW-0808">Transferase</keyword>
<evidence type="ECO:0000256" key="14">
    <source>
        <dbReference type="SAM" id="MobiDB-lite"/>
    </source>
</evidence>
<dbReference type="GO" id="GO:0005524">
    <property type="term" value="F:ATP binding"/>
    <property type="evidence" value="ECO:0007669"/>
    <property type="project" value="UniProtKB-KW"/>
</dbReference>
<dbReference type="RefSeq" id="WP_272946993.1">
    <property type="nucleotide sequence ID" value="NZ_LT158599.1"/>
</dbReference>
<comment type="cofactor">
    <cofactor evidence="1">
        <name>Mg(2+)</name>
        <dbReference type="ChEBI" id="CHEBI:18420"/>
    </cofactor>
</comment>
<feature type="domain" description="Phosphofructokinase" evidence="15">
    <location>
        <begin position="24"/>
        <end position="118"/>
    </location>
</feature>
<dbReference type="PRINTS" id="PR00476">
    <property type="entry name" value="PHFRCTKINASE"/>
</dbReference>
<dbReference type="InterPro" id="IPR000023">
    <property type="entry name" value="Phosphofructokinase_dom"/>
</dbReference>
<dbReference type="GO" id="GO:0046872">
    <property type="term" value="F:metal ion binding"/>
    <property type="evidence" value="ECO:0007669"/>
    <property type="project" value="UniProtKB-KW"/>
</dbReference>
<evidence type="ECO:0000256" key="11">
    <source>
        <dbReference type="ARBA" id="ARBA00022842"/>
    </source>
</evidence>
<dbReference type="InterPro" id="IPR022953">
    <property type="entry name" value="ATP_PFK"/>
</dbReference>
<comment type="catalytic activity">
    <reaction evidence="13">
        <text>beta-D-fructose 6-phosphate + ATP = beta-D-fructose 1,6-bisphosphate + ADP + H(+)</text>
        <dbReference type="Rhea" id="RHEA:16109"/>
        <dbReference type="ChEBI" id="CHEBI:15378"/>
        <dbReference type="ChEBI" id="CHEBI:30616"/>
        <dbReference type="ChEBI" id="CHEBI:32966"/>
        <dbReference type="ChEBI" id="CHEBI:57634"/>
        <dbReference type="ChEBI" id="CHEBI:456216"/>
        <dbReference type="EC" id="2.7.1.11"/>
    </reaction>
</comment>
<keyword evidence="10" id="KW-0067">ATP-binding</keyword>
<evidence type="ECO:0000256" key="7">
    <source>
        <dbReference type="ARBA" id="ARBA00022723"/>
    </source>
</evidence>
<keyword evidence="5" id="KW-0963">Cytoplasm</keyword>
<evidence type="ECO:0000256" key="2">
    <source>
        <dbReference type="ARBA" id="ARBA00004496"/>
    </source>
</evidence>
<evidence type="ECO:0000256" key="5">
    <source>
        <dbReference type="ARBA" id="ARBA00022490"/>
    </source>
</evidence>
<keyword evidence="9" id="KW-0418">Kinase</keyword>
<dbReference type="KEGG" id="mema:MMAB1_2892"/>
<dbReference type="GO" id="GO:0005945">
    <property type="term" value="C:6-phosphofructokinase complex"/>
    <property type="evidence" value="ECO:0007669"/>
    <property type="project" value="TreeGrafter"/>
</dbReference>
<organism evidence="16 17">
    <name type="scientific">Methanoculleus bourgensis</name>
    <dbReference type="NCBI Taxonomy" id="83986"/>
    <lineage>
        <taxon>Archaea</taxon>
        <taxon>Methanobacteriati</taxon>
        <taxon>Methanobacteriota</taxon>
        <taxon>Stenosarchaea group</taxon>
        <taxon>Methanomicrobia</taxon>
        <taxon>Methanomicrobiales</taxon>
        <taxon>Methanomicrobiaceae</taxon>
        <taxon>Methanoculleus</taxon>
    </lineage>
</organism>
<dbReference type="GO" id="GO:0030388">
    <property type="term" value="P:fructose 1,6-bisphosphate metabolic process"/>
    <property type="evidence" value="ECO:0007669"/>
    <property type="project" value="TreeGrafter"/>
</dbReference>
<accession>A0A0X3BRM2</accession>
<dbReference type="InterPro" id="IPR035966">
    <property type="entry name" value="PKF_sf"/>
</dbReference>
<dbReference type="UniPathway" id="UPA00109">
    <property type="reaction ID" value="UER00182"/>
</dbReference>
<keyword evidence="7" id="KW-0479">Metal-binding</keyword>
<dbReference type="GO" id="GO:0042802">
    <property type="term" value="F:identical protein binding"/>
    <property type="evidence" value="ECO:0007669"/>
    <property type="project" value="TreeGrafter"/>
</dbReference>
<evidence type="ECO:0000313" key="16">
    <source>
        <dbReference type="EMBL" id="CVK34105.1"/>
    </source>
</evidence>
<dbReference type="EC" id="2.7.1.11" evidence="4"/>
<dbReference type="Gene3D" id="3.40.50.450">
    <property type="match status" value="1"/>
</dbReference>
<dbReference type="AlphaFoldDB" id="A0A0X3BRM2"/>
<sequence>MMRRRGREADRHPDQRRRRPGHERLHQAAVRTALAREIAVVGIRRGYTGLIGADTIPLDRAAIRNTIHLGGTILETSRNSDFYTREGRLRAAAAIERMGLDGIILIGGEGTFHGASCLPPMLTQQRSSGCRGASTTMSTGPITA</sequence>
<evidence type="ECO:0000256" key="10">
    <source>
        <dbReference type="ARBA" id="ARBA00022840"/>
    </source>
</evidence>
<dbReference type="GO" id="GO:0016208">
    <property type="term" value="F:AMP binding"/>
    <property type="evidence" value="ECO:0007669"/>
    <property type="project" value="TreeGrafter"/>
</dbReference>